<evidence type="ECO:0000313" key="2">
    <source>
        <dbReference type="EMBL" id="KMZ56526.1"/>
    </source>
</evidence>
<dbReference type="EMBL" id="LFYR01002171">
    <property type="protein sequence ID" value="KMZ56526.1"/>
    <property type="molecule type" value="Genomic_DNA"/>
</dbReference>
<dbReference type="Gene3D" id="3.30.1370.110">
    <property type="match status" value="1"/>
</dbReference>
<dbReference type="SMART" id="SM01162">
    <property type="entry name" value="DUF1771"/>
    <property type="match status" value="1"/>
</dbReference>
<dbReference type="InterPro" id="IPR002625">
    <property type="entry name" value="Smr_dom"/>
</dbReference>
<feature type="domain" description="Smr" evidence="1">
    <location>
        <begin position="250"/>
        <end position="344"/>
    </location>
</feature>
<dbReference type="PANTHER" id="PTHR47812">
    <property type="entry name" value="SMR (SMALL MUTS RELATED) DOMAIN-CONTAINING PROTEIN"/>
    <property type="match status" value="1"/>
</dbReference>
<dbReference type="PANTHER" id="PTHR47812:SF2">
    <property type="entry name" value="SMR (SMALL MUTS RELATED) DOMAIN-CONTAINING PROTEIN"/>
    <property type="match status" value="1"/>
</dbReference>
<dbReference type="Pfam" id="PF08590">
    <property type="entry name" value="DUF1771"/>
    <property type="match status" value="1"/>
</dbReference>
<protein>
    <recommendedName>
        <fullName evidence="1">Smr domain-containing protein</fullName>
    </recommendedName>
</protein>
<keyword evidence="3" id="KW-1185">Reference proteome</keyword>
<proteinExistence type="predicted"/>
<dbReference type="OrthoDB" id="3231855at2759"/>
<sequence>MQNTRKKSFTWASFGLKHLQETLVDDDPYPPISNPDSNYANVANNNFQGKRSYSSVAQSSINLEPNRQGSRNKSSEIIMAQSSLEYLKKIHNWASEEIIQDILIATDDDKDQASNILENMDPVDPKEKSTSSYLCDKQEKKLIGNDGDCCLKVDKRKEKHIVENPISIEPEYKGNDDPYAIYRKNAIKISRIASRLSEKANTSFFNGDHRLAREYSSKAQEKWKIVKKLNENAAKEILSIRNVNNDVWTLDLHGLHAQEAISALKEHLWKIECQERSKRVSNKKTKIAEPQAMHQSKQNKLHVITGIGKHSRGEAILPTTIKEFLIENRYHFNDSRPGSYIIHPKFRC</sequence>
<organism evidence="2 3">
    <name type="scientific">Zostera marina</name>
    <name type="common">Eelgrass</name>
    <dbReference type="NCBI Taxonomy" id="29655"/>
    <lineage>
        <taxon>Eukaryota</taxon>
        <taxon>Viridiplantae</taxon>
        <taxon>Streptophyta</taxon>
        <taxon>Embryophyta</taxon>
        <taxon>Tracheophyta</taxon>
        <taxon>Spermatophyta</taxon>
        <taxon>Magnoliopsida</taxon>
        <taxon>Liliopsida</taxon>
        <taxon>Zosteraceae</taxon>
        <taxon>Zostera</taxon>
    </lineage>
</organism>
<comment type="caution">
    <text evidence="2">The sequence shown here is derived from an EMBL/GenBank/DDBJ whole genome shotgun (WGS) entry which is preliminary data.</text>
</comment>
<dbReference type="SUPFAM" id="SSF160443">
    <property type="entry name" value="SMR domain-like"/>
    <property type="match status" value="1"/>
</dbReference>
<dbReference type="Proteomes" id="UP000036987">
    <property type="component" value="Unassembled WGS sequence"/>
</dbReference>
<name>A0A0K9NID3_ZOSMR</name>
<dbReference type="SMART" id="SM00463">
    <property type="entry name" value="SMR"/>
    <property type="match status" value="1"/>
</dbReference>
<dbReference type="AlphaFoldDB" id="A0A0K9NID3"/>
<gene>
    <name evidence="2" type="ORF">ZOSMA_94G00520</name>
</gene>
<dbReference type="STRING" id="29655.A0A0K9NID3"/>
<dbReference type="OMA" id="MNSWADD"/>
<dbReference type="PROSITE" id="PS50828">
    <property type="entry name" value="SMR"/>
    <property type="match status" value="1"/>
</dbReference>
<reference evidence="3" key="1">
    <citation type="journal article" date="2016" name="Nature">
        <title>The genome of the seagrass Zostera marina reveals angiosperm adaptation to the sea.</title>
        <authorList>
            <person name="Olsen J.L."/>
            <person name="Rouze P."/>
            <person name="Verhelst B."/>
            <person name="Lin Y.-C."/>
            <person name="Bayer T."/>
            <person name="Collen J."/>
            <person name="Dattolo E."/>
            <person name="De Paoli E."/>
            <person name="Dittami S."/>
            <person name="Maumus F."/>
            <person name="Michel G."/>
            <person name="Kersting A."/>
            <person name="Lauritano C."/>
            <person name="Lohaus R."/>
            <person name="Toepel M."/>
            <person name="Tonon T."/>
            <person name="Vanneste K."/>
            <person name="Amirebrahimi M."/>
            <person name="Brakel J."/>
            <person name="Bostroem C."/>
            <person name="Chovatia M."/>
            <person name="Grimwood J."/>
            <person name="Jenkins J.W."/>
            <person name="Jueterbock A."/>
            <person name="Mraz A."/>
            <person name="Stam W.T."/>
            <person name="Tice H."/>
            <person name="Bornberg-Bauer E."/>
            <person name="Green P.J."/>
            <person name="Pearson G.A."/>
            <person name="Procaccini G."/>
            <person name="Duarte C.M."/>
            <person name="Schmutz J."/>
            <person name="Reusch T.B.H."/>
            <person name="Van de Peer Y."/>
        </authorList>
    </citation>
    <scope>NUCLEOTIDE SEQUENCE [LARGE SCALE GENOMIC DNA]</scope>
    <source>
        <strain evidence="3">cv. Finnish</strain>
    </source>
</reference>
<dbReference type="InterPro" id="IPR013899">
    <property type="entry name" value="DUF1771"/>
</dbReference>
<evidence type="ECO:0000313" key="3">
    <source>
        <dbReference type="Proteomes" id="UP000036987"/>
    </source>
</evidence>
<accession>A0A0K9NID3</accession>
<evidence type="ECO:0000259" key="1">
    <source>
        <dbReference type="PROSITE" id="PS50828"/>
    </source>
</evidence>
<dbReference type="InterPro" id="IPR036063">
    <property type="entry name" value="Smr_dom_sf"/>
</dbReference>